<sequence>MVRLVSLCIIFCLILFLGVTFFKVIMPFLLPLFLAGIVAMISQPLLNYFVKRTKGHVRIAAGITTTLIVSAILVPLCVGIFLGSLQLFTTVVNILDEANWNKTVQAVREKVEVSNVKLHQFVDWSNEYLGKVDESQGTKSGSQKAELTDEFIRKNLQATLVPIAKRSLGFAASTVGMLGSIFSALVAWIMFIIALYYFLADGYVLIESTQSLIPVHLDYQKRLIDQFQKVVRAVVLATFLAAIGQGLTTAIALYLVGFEHFIIFLILATITSMVPLLGSWLIWGPCAGWLLYQGHWGAAIFLILVGTLVVGTMDNIIRTYVLQSDAKLHPLLAFVSVLGGLQMMGLWGVFIGPIVASCLHALVQIFNTELRAFSKEKFHTDGLLDLVPDDEKAKETTDGEESQSIPESQSGADPSQAEQPTDSPKQEDEPPPSNDTPPNKDQSHEPSESD</sequence>
<dbReference type="AlphaFoldDB" id="A0A518FZK4"/>
<dbReference type="PANTHER" id="PTHR21716">
    <property type="entry name" value="TRANSMEMBRANE PROTEIN"/>
    <property type="match status" value="1"/>
</dbReference>
<evidence type="ECO:0000313" key="8">
    <source>
        <dbReference type="EMBL" id="QDV21720.1"/>
    </source>
</evidence>
<dbReference type="GO" id="GO:0016020">
    <property type="term" value="C:membrane"/>
    <property type="evidence" value="ECO:0007669"/>
    <property type="project" value="UniProtKB-SubCell"/>
</dbReference>
<feature type="transmembrane region" description="Helical" evidence="7">
    <location>
        <begin position="331"/>
        <end position="363"/>
    </location>
</feature>
<evidence type="ECO:0000313" key="9">
    <source>
        <dbReference type="Proteomes" id="UP000320839"/>
    </source>
</evidence>
<keyword evidence="4 7" id="KW-1133">Transmembrane helix</keyword>
<dbReference type="OrthoDB" id="9815028at2"/>
<name>A0A518FZK4_9PLAN</name>
<evidence type="ECO:0000256" key="7">
    <source>
        <dbReference type="SAM" id="Phobius"/>
    </source>
</evidence>
<evidence type="ECO:0000256" key="5">
    <source>
        <dbReference type="ARBA" id="ARBA00023136"/>
    </source>
</evidence>
<dbReference type="InterPro" id="IPR002549">
    <property type="entry name" value="AI-2E-like"/>
</dbReference>
<keyword evidence="5 7" id="KW-0472">Membrane</keyword>
<comment type="similarity">
    <text evidence="2">Belongs to the autoinducer-2 exporter (AI-2E) (TC 2.A.86) family.</text>
</comment>
<reference evidence="8 9" key="1">
    <citation type="submission" date="2019-02" db="EMBL/GenBank/DDBJ databases">
        <title>Deep-cultivation of Planctomycetes and their phenomic and genomic characterization uncovers novel biology.</title>
        <authorList>
            <person name="Wiegand S."/>
            <person name="Jogler M."/>
            <person name="Boedeker C."/>
            <person name="Pinto D."/>
            <person name="Vollmers J."/>
            <person name="Rivas-Marin E."/>
            <person name="Kohn T."/>
            <person name="Peeters S.H."/>
            <person name="Heuer A."/>
            <person name="Rast P."/>
            <person name="Oberbeckmann S."/>
            <person name="Bunk B."/>
            <person name="Jeske O."/>
            <person name="Meyerdierks A."/>
            <person name="Storesund J.E."/>
            <person name="Kallscheuer N."/>
            <person name="Luecker S."/>
            <person name="Lage O.M."/>
            <person name="Pohl T."/>
            <person name="Merkel B.J."/>
            <person name="Hornburger P."/>
            <person name="Mueller R.-W."/>
            <person name="Bruemmer F."/>
            <person name="Labrenz M."/>
            <person name="Spormann A.M."/>
            <person name="Op den Camp H."/>
            <person name="Overmann J."/>
            <person name="Amann R."/>
            <person name="Jetten M.S.M."/>
            <person name="Mascher T."/>
            <person name="Medema M.H."/>
            <person name="Devos D.P."/>
            <person name="Kaster A.-K."/>
            <person name="Ovreas L."/>
            <person name="Rohde M."/>
            <person name="Galperin M.Y."/>
            <person name="Jogler C."/>
        </authorList>
    </citation>
    <scope>NUCLEOTIDE SEQUENCE [LARGE SCALE GENOMIC DNA]</scope>
    <source>
        <strain evidence="8 9">Pan153</strain>
    </source>
</reference>
<comment type="subcellular location">
    <subcellularLocation>
        <location evidence="1">Membrane</location>
        <topology evidence="1">Multi-pass membrane protein</topology>
    </subcellularLocation>
</comment>
<evidence type="ECO:0000256" key="4">
    <source>
        <dbReference type="ARBA" id="ARBA00022989"/>
    </source>
</evidence>
<feature type="transmembrane region" description="Helical" evidence="7">
    <location>
        <begin position="290"/>
        <end position="311"/>
    </location>
</feature>
<dbReference type="RefSeq" id="WP_145460358.1">
    <property type="nucleotide sequence ID" value="NZ_CP036317.1"/>
</dbReference>
<dbReference type="Pfam" id="PF01594">
    <property type="entry name" value="AI-2E_transport"/>
    <property type="match status" value="1"/>
</dbReference>
<evidence type="ECO:0000256" key="1">
    <source>
        <dbReference type="ARBA" id="ARBA00004141"/>
    </source>
</evidence>
<dbReference type="PANTHER" id="PTHR21716:SF4">
    <property type="entry name" value="TRANSMEMBRANE PROTEIN 245"/>
    <property type="match status" value="1"/>
</dbReference>
<evidence type="ECO:0000256" key="2">
    <source>
        <dbReference type="ARBA" id="ARBA00009773"/>
    </source>
</evidence>
<feature type="transmembrane region" description="Helical" evidence="7">
    <location>
        <begin position="32"/>
        <end position="50"/>
    </location>
</feature>
<feature type="compositionally biased region" description="Polar residues" evidence="6">
    <location>
        <begin position="402"/>
        <end position="423"/>
    </location>
</feature>
<feature type="transmembrane region" description="Helical" evidence="7">
    <location>
        <begin position="230"/>
        <end position="255"/>
    </location>
</feature>
<feature type="compositionally biased region" description="Basic and acidic residues" evidence="6">
    <location>
        <begin position="441"/>
        <end position="450"/>
    </location>
</feature>
<feature type="transmembrane region" description="Helical" evidence="7">
    <location>
        <begin position="261"/>
        <end position="283"/>
    </location>
</feature>
<feature type="region of interest" description="Disordered" evidence="6">
    <location>
        <begin position="389"/>
        <end position="450"/>
    </location>
</feature>
<feature type="transmembrane region" description="Helical" evidence="7">
    <location>
        <begin position="57"/>
        <end position="82"/>
    </location>
</feature>
<evidence type="ECO:0000256" key="3">
    <source>
        <dbReference type="ARBA" id="ARBA00022692"/>
    </source>
</evidence>
<protein>
    <submittedName>
        <fullName evidence="8">Putative inner membrane protein</fullName>
    </submittedName>
</protein>
<gene>
    <name evidence="8" type="ORF">Pan153_64100</name>
</gene>
<dbReference type="EMBL" id="CP036317">
    <property type="protein sequence ID" value="QDV21720.1"/>
    <property type="molecule type" value="Genomic_DNA"/>
</dbReference>
<keyword evidence="3 7" id="KW-0812">Transmembrane</keyword>
<accession>A0A518FZK4</accession>
<feature type="transmembrane region" description="Helical" evidence="7">
    <location>
        <begin position="175"/>
        <end position="199"/>
    </location>
</feature>
<organism evidence="8 9">
    <name type="scientific">Gimesia panareensis</name>
    <dbReference type="NCBI Taxonomy" id="2527978"/>
    <lineage>
        <taxon>Bacteria</taxon>
        <taxon>Pseudomonadati</taxon>
        <taxon>Planctomycetota</taxon>
        <taxon>Planctomycetia</taxon>
        <taxon>Planctomycetales</taxon>
        <taxon>Planctomycetaceae</taxon>
        <taxon>Gimesia</taxon>
    </lineage>
</organism>
<proteinExistence type="inferred from homology"/>
<dbReference type="Proteomes" id="UP000320839">
    <property type="component" value="Chromosome"/>
</dbReference>
<evidence type="ECO:0000256" key="6">
    <source>
        <dbReference type="SAM" id="MobiDB-lite"/>
    </source>
</evidence>